<dbReference type="HOGENOM" id="CLU_2848231_0_0_4"/>
<dbReference type="EMBL" id="AFBQ01000036">
    <property type="protein sequence ID" value="EHY32288.1"/>
    <property type="molecule type" value="Genomic_DNA"/>
</dbReference>
<dbReference type="PATRIC" id="fig|762967.3.peg.271"/>
<name>H3KC72_9BURK</name>
<evidence type="ECO:0000313" key="2">
    <source>
        <dbReference type="EMBL" id="EHY32288.1"/>
    </source>
</evidence>
<evidence type="ECO:0000313" key="3">
    <source>
        <dbReference type="Proteomes" id="UP000004956"/>
    </source>
</evidence>
<dbReference type="AlphaFoldDB" id="H3KC72"/>
<comment type="caution">
    <text evidence="2">The sequence shown here is derived from an EMBL/GenBank/DDBJ whole genome shotgun (WGS) entry which is preliminary data.</text>
</comment>
<accession>H3KC72</accession>
<dbReference type="Proteomes" id="UP000004956">
    <property type="component" value="Unassembled WGS sequence"/>
</dbReference>
<keyword evidence="3" id="KW-1185">Reference proteome</keyword>
<feature type="compositionally biased region" description="Polar residues" evidence="1">
    <location>
        <begin position="1"/>
        <end position="10"/>
    </location>
</feature>
<sequence>MTAQTHTLEQLTVGADKASREKLTKTGSAEGMALETVTNARREAEIRRVNVAAMRAARDELAAAL</sequence>
<protein>
    <submittedName>
        <fullName evidence="2">Uncharacterized protein</fullName>
    </submittedName>
</protein>
<organism evidence="2 3">
    <name type="scientific">Sutterella parvirubra YIT 11816</name>
    <dbReference type="NCBI Taxonomy" id="762967"/>
    <lineage>
        <taxon>Bacteria</taxon>
        <taxon>Pseudomonadati</taxon>
        <taxon>Pseudomonadota</taxon>
        <taxon>Betaproteobacteria</taxon>
        <taxon>Burkholderiales</taxon>
        <taxon>Sutterellaceae</taxon>
        <taxon>Sutterella</taxon>
    </lineage>
</organism>
<dbReference type="RefSeq" id="WP_008540766.1">
    <property type="nucleotide sequence ID" value="NZ_JH604868.1"/>
</dbReference>
<evidence type="ECO:0000256" key="1">
    <source>
        <dbReference type="SAM" id="MobiDB-lite"/>
    </source>
</evidence>
<feature type="region of interest" description="Disordered" evidence="1">
    <location>
        <begin position="1"/>
        <end position="29"/>
    </location>
</feature>
<reference evidence="2 3" key="1">
    <citation type="submission" date="2011-11" db="EMBL/GenBank/DDBJ databases">
        <authorList>
            <person name="Weinstock G."/>
            <person name="Sodergren E."/>
            <person name="Clifton S."/>
            <person name="Fulton L."/>
            <person name="Fulton B."/>
            <person name="Courtney L."/>
            <person name="Fronick C."/>
            <person name="Harrison M."/>
            <person name="Strong C."/>
            <person name="Farmer C."/>
            <person name="Delahaunty K."/>
            <person name="Markovic C."/>
            <person name="Hall O."/>
            <person name="Minx P."/>
            <person name="Tomlinson C."/>
            <person name="Mitreva M."/>
            <person name="Hou S."/>
            <person name="Chen J."/>
            <person name="Wollam A."/>
            <person name="Pepin K.H."/>
            <person name="Johnson M."/>
            <person name="Bhonagiri V."/>
            <person name="Zhang X."/>
            <person name="Suruliraj S."/>
            <person name="Warren W."/>
            <person name="Chinwalla A."/>
            <person name="Mardis E.R."/>
            <person name="Wilson R.K."/>
        </authorList>
    </citation>
    <scope>NUCLEOTIDE SEQUENCE [LARGE SCALE GENOMIC DNA]</scope>
    <source>
        <strain evidence="2 3">YIT 11816</strain>
    </source>
</reference>
<gene>
    <name evidence="2" type="ORF">HMPREF9440_00322</name>
</gene>
<proteinExistence type="predicted"/>
<dbReference type="STRING" id="762967.HMPREF9440_00322"/>